<reference evidence="2 3" key="1">
    <citation type="submission" date="2019-10" db="EMBL/GenBank/DDBJ databases">
        <title>Georgenia wutianyii sp. nov. and Georgenia yuyongxinii sp. nov. isolated from plateau pika (Ochotona curzoniae) in the Qinghai-Tibet plateau of China.</title>
        <authorList>
            <person name="Tian Z."/>
        </authorList>
    </citation>
    <scope>NUCLEOTIDE SEQUENCE [LARGE SCALE GENOMIC DNA]</scope>
    <source>
        <strain evidence="2 3">JCM 19765</strain>
    </source>
</reference>
<dbReference type="InterPro" id="IPR029001">
    <property type="entry name" value="ITPase-like_fam"/>
</dbReference>
<feature type="non-terminal residue" evidence="2">
    <location>
        <position position="72"/>
    </location>
</feature>
<dbReference type="GO" id="GO:0047429">
    <property type="term" value="F:nucleoside triphosphate diphosphatase activity"/>
    <property type="evidence" value="ECO:0007669"/>
    <property type="project" value="InterPro"/>
</dbReference>
<protein>
    <submittedName>
        <fullName evidence="2">Septum formation inhibitor Maf</fullName>
    </submittedName>
</protein>
<evidence type="ECO:0000313" key="2">
    <source>
        <dbReference type="EMBL" id="MPV39179.1"/>
    </source>
</evidence>
<dbReference type="SUPFAM" id="SSF52972">
    <property type="entry name" value="ITPase-like"/>
    <property type="match status" value="1"/>
</dbReference>
<dbReference type="Proteomes" id="UP000437709">
    <property type="component" value="Unassembled WGS sequence"/>
</dbReference>
<comment type="caution">
    <text evidence="2">The sequence shown here is derived from an EMBL/GenBank/DDBJ whole genome shotgun (WGS) entry which is preliminary data.</text>
</comment>
<keyword evidence="1" id="KW-0378">Hydrolase</keyword>
<gene>
    <name evidence="2" type="ORF">GB881_19440</name>
</gene>
<sequence length="72" mass="7162">MTTLLLASASPARLATLRSAGIEPQVQVSSVDEPALLDQAAAAAAAAGTGPVPAAEQVLLLARAKARDVRAT</sequence>
<proteinExistence type="predicted"/>
<dbReference type="InterPro" id="IPR003697">
    <property type="entry name" value="Maf-like"/>
</dbReference>
<accession>A0A6N7EM43</accession>
<dbReference type="EMBL" id="WHPC01000186">
    <property type="protein sequence ID" value="MPV39179.1"/>
    <property type="molecule type" value="Genomic_DNA"/>
</dbReference>
<organism evidence="2 3">
    <name type="scientific">Georgenia subflava</name>
    <dbReference type="NCBI Taxonomy" id="1622177"/>
    <lineage>
        <taxon>Bacteria</taxon>
        <taxon>Bacillati</taxon>
        <taxon>Actinomycetota</taxon>
        <taxon>Actinomycetes</taxon>
        <taxon>Micrococcales</taxon>
        <taxon>Bogoriellaceae</taxon>
        <taxon>Georgenia</taxon>
    </lineage>
</organism>
<evidence type="ECO:0000313" key="3">
    <source>
        <dbReference type="Proteomes" id="UP000437709"/>
    </source>
</evidence>
<dbReference type="AlphaFoldDB" id="A0A6N7EM43"/>
<dbReference type="Pfam" id="PF02545">
    <property type="entry name" value="Maf"/>
    <property type="match status" value="1"/>
</dbReference>
<dbReference type="Gene3D" id="3.90.950.10">
    <property type="match status" value="1"/>
</dbReference>
<dbReference type="RefSeq" id="WP_321573409.1">
    <property type="nucleotide sequence ID" value="NZ_WHPC01000186.1"/>
</dbReference>
<keyword evidence="3" id="KW-1185">Reference proteome</keyword>
<evidence type="ECO:0000256" key="1">
    <source>
        <dbReference type="ARBA" id="ARBA00022801"/>
    </source>
</evidence>
<name>A0A6N7EM43_9MICO</name>